<sequence>MAQAQASKNDSKTHRMETRKKPSPAHLSPQTSADMTYEDPSNVALATQTLVDFAMTKGHTIHSLTHMTRSQLAEFLRDFYGKAKSRIDESSMGLKDIRAGLHKFFLEEIAVDILRDKTFELANATFDLALRTNAPRKCHRMRIEMEDLRKIYLSEAMELNTPESLQNKAFFDVNLYICNRSKDCLRLMKKEDFEVASDINGRRYVCLKDPAKFGGPESYNGDRMYERPGDPRCPVKSFLKYVTHLHPMNDNFWQRPKRNVTPADYVWYDHSPIGSSTLNKIMQRISLMAGMCDSYTTHSIRSAYIPLIESICQEALGSRVNFPLPVSASLGGGGGSGSSSGIQSQDSRAEPDMTSGDDESSSVTSECKDNDPDADQAAASLREAKMKVLEQIQKVMVRDIQKFVDWLKTVRVEYNGGEMRVLCSPVDKPVVDLPEVPAPMVDRQPTSILRQPSKSLEPVARQDSYSGGQFSGMQSISIKQVEFRSFGDTHCSLAELAPTKITIPTEDTLLVTGFQRTCSSCFTRDRVRWRARKKVLLTEYFTRRMRWT</sequence>
<evidence type="ECO:0000256" key="1">
    <source>
        <dbReference type="ARBA" id="ARBA00022499"/>
    </source>
</evidence>
<feature type="domain" description="ZMYM2-like/QRICH1 C-terminal" evidence="5">
    <location>
        <begin position="229"/>
        <end position="286"/>
    </location>
</feature>
<comment type="caution">
    <text evidence="6">The sequence shown here is derived from an EMBL/GenBank/DDBJ whole genome shotgun (WGS) entry which is preliminary data.</text>
</comment>
<evidence type="ECO:0000313" key="7">
    <source>
        <dbReference type="Proteomes" id="UP001519460"/>
    </source>
</evidence>
<dbReference type="PANTHER" id="PTHR21446">
    <property type="entry name" value="DUF3504 DOMAIN-CONTAINING PROTEIN"/>
    <property type="match status" value="1"/>
</dbReference>
<feature type="compositionally biased region" description="Basic and acidic residues" evidence="4">
    <location>
        <begin position="9"/>
        <end position="20"/>
    </location>
</feature>
<gene>
    <name evidence="6" type="ORF">BaRGS_00005541</name>
</gene>
<evidence type="ECO:0000256" key="4">
    <source>
        <dbReference type="SAM" id="MobiDB-lite"/>
    </source>
</evidence>
<evidence type="ECO:0000313" key="6">
    <source>
        <dbReference type="EMBL" id="KAK7503276.1"/>
    </source>
</evidence>
<keyword evidence="7" id="KW-1185">Reference proteome</keyword>
<evidence type="ECO:0000256" key="2">
    <source>
        <dbReference type="ARBA" id="ARBA00022553"/>
    </source>
</evidence>
<evidence type="ECO:0000259" key="5">
    <source>
        <dbReference type="Pfam" id="PF12012"/>
    </source>
</evidence>
<dbReference type="Pfam" id="PF12012">
    <property type="entry name" value="DUF3504"/>
    <property type="match status" value="1"/>
</dbReference>
<keyword evidence="2" id="KW-0597">Phosphoprotein</keyword>
<feature type="region of interest" description="Disordered" evidence="4">
    <location>
        <begin position="1"/>
        <end position="36"/>
    </location>
</feature>
<dbReference type="PANTHER" id="PTHR21446:SF6">
    <property type="entry name" value="MITOCHONDRIAL ANTIVIRAL-SIGNALING PROTEIN"/>
    <property type="match status" value="1"/>
</dbReference>
<keyword evidence="3" id="KW-0832">Ubl conjugation</keyword>
<reference evidence="6 7" key="1">
    <citation type="journal article" date="2023" name="Sci. Data">
        <title>Genome assembly of the Korean intertidal mud-creeper Batillaria attramentaria.</title>
        <authorList>
            <person name="Patra A.K."/>
            <person name="Ho P.T."/>
            <person name="Jun S."/>
            <person name="Lee S.J."/>
            <person name="Kim Y."/>
            <person name="Won Y.J."/>
        </authorList>
    </citation>
    <scope>NUCLEOTIDE SEQUENCE [LARGE SCALE GENOMIC DNA]</scope>
    <source>
        <strain evidence="6">Wonlab-2016</strain>
    </source>
</reference>
<proteinExistence type="predicted"/>
<evidence type="ECO:0000256" key="3">
    <source>
        <dbReference type="ARBA" id="ARBA00022843"/>
    </source>
</evidence>
<feature type="region of interest" description="Disordered" evidence="4">
    <location>
        <begin position="332"/>
        <end position="374"/>
    </location>
</feature>
<organism evidence="6 7">
    <name type="scientific">Batillaria attramentaria</name>
    <dbReference type="NCBI Taxonomy" id="370345"/>
    <lineage>
        <taxon>Eukaryota</taxon>
        <taxon>Metazoa</taxon>
        <taxon>Spiralia</taxon>
        <taxon>Lophotrochozoa</taxon>
        <taxon>Mollusca</taxon>
        <taxon>Gastropoda</taxon>
        <taxon>Caenogastropoda</taxon>
        <taxon>Sorbeoconcha</taxon>
        <taxon>Cerithioidea</taxon>
        <taxon>Batillariidae</taxon>
        <taxon>Batillaria</taxon>
    </lineage>
</organism>
<accession>A0ABD0LUS5</accession>
<keyword evidence="1" id="KW-1017">Isopeptide bond</keyword>
<protein>
    <recommendedName>
        <fullName evidence="5">ZMYM2-like/QRICH1 C-terminal domain-containing protein</fullName>
    </recommendedName>
</protein>
<dbReference type="InterPro" id="IPR052787">
    <property type="entry name" value="MAVS"/>
</dbReference>
<name>A0ABD0LUS5_9CAEN</name>
<dbReference type="EMBL" id="JACVVK020000021">
    <property type="protein sequence ID" value="KAK7503276.1"/>
    <property type="molecule type" value="Genomic_DNA"/>
</dbReference>
<dbReference type="Proteomes" id="UP001519460">
    <property type="component" value="Unassembled WGS sequence"/>
</dbReference>
<dbReference type="AlphaFoldDB" id="A0ABD0LUS5"/>
<dbReference type="InterPro" id="IPR021893">
    <property type="entry name" value="ZMYM2-like_C"/>
</dbReference>